<name>A0AAU7NUS1_9GAMM</name>
<protein>
    <submittedName>
        <fullName evidence="2">Uncharacterized protein</fullName>
    </submittedName>
</protein>
<feature type="chain" id="PRO_5043448084" evidence="1">
    <location>
        <begin position="24"/>
        <end position="153"/>
    </location>
</feature>
<dbReference type="Proteomes" id="UP001225378">
    <property type="component" value="Chromosome"/>
</dbReference>
<sequence>MKSNYLISIFLAILIGLIPLAHAKSDAENTTIEAVNQETQELLKTLKQYGSDKRDEAIKKTQEAMTKLDQRLNRLETRINNNWDQMDEAARIKARSTMKALRQKRIELAESFGSWKTSSASAWEHMKEGFSEAYQDLQKSWNKAKTEFSSNNE</sequence>
<dbReference type="EMBL" id="CP157743">
    <property type="protein sequence ID" value="XBS20749.1"/>
    <property type="molecule type" value="Genomic_DNA"/>
</dbReference>
<feature type="signal peptide" evidence="1">
    <location>
        <begin position="1"/>
        <end position="23"/>
    </location>
</feature>
<evidence type="ECO:0000313" key="3">
    <source>
        <dbReference type="Proteomes" id="UP001225378"/>
    </source>
</evidence>
<evidence type="ECO:0000256" key="1">
    <source>
        <dbReference type="SAM" id="SignalP"/>
    </source>
</evidence>
<dbReference type="AlphaFoldDB" id="A0AAU7NUS1"/>
<dbReference type="SUPFAM" id="SSF58113">
    <property type="entry name" value="Apolipoprotein A-I"/>
    <property type="match status" value="1"/>
</dbReference>
<dbReference type="KEGG" id="mech:Q9L42_001050"/>
<evidence type="ECO:0000313" key="2">
    <source>
        <dbReference type="EMBL" id="XBS20749.1"/>
    </source>
</evidence>
<organism evidence="2 3">
    <name type="scientific">Methylomarinum roseum</name>
    <dbReference type="NCBI Taxonomy" id="3067653"/>
    <lineage>
        <taxon>Bacteria</taxon>
        <taxon>Pseudomonadati</taxon>
        <taxon>Pseudomonadota</taxon>
        <taxon>Gammaproteobacteria</taxon>
        <taxon>Methylococcales</taxon>
        <taxon>Methylococcaceae</taxon>
        <taxon>Methylomarinum</taxon>
    </lineage>
</organism>
<dbReference type="RefSeq" id="WP_349431751.1">
    <property type="nucleotide sequence ID" value="NZ_CP157743.1"/>
</dbReference>
<dbReference type="Gene3D" id="1.20.5.1230">
    <property type="entry name" value="Apolipoprotein A-I"/>
    <property type="match status" value="1"/>
</dbReference>
<keyword evidence="3" id="KW-1185">Reference proteome</keyword>
<gene>
    <name evidence="2" type="ORF">Q9L42_001050</name>
</gene>
<reference evidence="2 3" key="1">
    <citation type="journal article" date="2024" name="Microbiology">
        <title>Methylomarinum rosea sp. nov., a novel halophilic methanotrophic bacterium from the hypersaline Lake Elton.</title>
        <authorList>
            <person name="Suleimanov R.Z."/>
            <person name="Oshkin I.Y."/>
            <person name="Danilova O.V."/>
            <person name="Suzina N.E."/>
            <person name="Dedysh S.N."/>
        </authorList>
    </citation>
    <scope>NUCLEOTIDE SEQUENCE [LARGE SCALE GENOMIC DNA]</scope>
    <source>
        <strain evidence="2 3">Ch1-1</strain>
    </source>
</reference>
<accession>A0AAU7NUS1</accession>
<keyword evidence="1" id="KW-0732">Signal</keyword>
<proteinExistence type="predicted"/>